<protein>
    <submittedName>
        <fullName evidence="2">Uncharacterized protein</fullName>
    </submittedName>
</protein>
<evidence type="ECO:0000256" key="1">
    <source>
        <dbReference type="SAM" id="MobiDB-lite"/>
    </source>
</evidence>
<accession>A0ABR4HW76</accession>
<gene>
    <name evidence="2" type="ORF">BJX63DRAFT_418698</name>
</gene>
<feature type="compositionally biased region" description="Low complexity" evidence="1">
    <location>
        <begin position="1"/>
        <end position="16"/>
    </location>
</feature>
<feature type="region of interest" description="Disordered" evidence="1">
    <location>
        <begin position="1"/>
        <end position="29"/>
    </location>
</feature>
<proteinExistence type="predicted"/>
<dbReference type="Proteomes" id="UP001610334">
    <property type="component" value="Unassembled WGS sequence"/>
</dbReference>
<name>A0ABR4HW76_9EURO</name>
<evidence type="ECO:0000313" key="3">
    <source>
        <dbReference type="Proteomes" id="UP001610334"/>
    </source>
</evidence>
<comment type="caution">
    <text evidence="2">The sequence shown here is derived from an EMBL/GenBank/DDBJ whole genome shotgun (WGS) entry which is preliminary data.</text>
</comment>
<sequence length="313" mass="35217">MDFLRSTSSTPQSSSSELPYPEFSSFGSNSEDPLAQLASEVRQLQYTTNTGLQRRLEHRRQVLEQNQTQDQYLVFTSVPPAQFSKLVDERSRAWKYCRFSYNIETGILIARVMIRIAHIAAGVFDTIMGPKLTAMNVLGEIVSYRSTTVEAGNWEKGADCSWGPPGPNDSHSFVVEIGSSESARRLALDAHGWLENCPSVELVVTITVQHNHPEIILRRWERVPRAYNILTRASSRPAQHTAFVKISRTNNITSVTGASTTINGIATMIRQLVLPFNKVMKRPPRQAPEEDIVITEQDLEFLANTVWRMQGLL</sequence>
<evidence type="ECO:0000313" key="2">
    <source>
        <dbReference type="EMBL" id="KAL2819743.1"/>
    </source>
</evidence>
<organism evidence="2 3">
    <name type="scientific">Aspergillus granulosus</name>
    <dbReference type="NCBI Taxonomy" id="176169"/>
    <lineage>
        <taxon>Eukaryota</taxon>
        <taxon>Fungi</taxon>
        <taxon>Dikarya</taxon>
        <taxon>Ascomycota</taxon>
        <taxon>Pezizomycotina</taxon>
        <taxon>Eurotiomycetes</taxon>
        <taxon>Eurotiomycetidae</taxon>
        <taxon>Eurotiales</taxon>
        <taxon>Aspergillaceae</taxon>
        <taxon>Aspergillus</taxon>
        <taxon>Aspergillus subgen. Nidulantes</taxon>
    </lineage>
</organism>
<dbReference type="EMBL" id="JBFXLT010000009">
    <property type="protein sequence ID" value="KAL2819743.1"/>
    <property type="molecule type" value="Genomic_DNA"/>
</dbReference>
<keyword evidence="3" id="KW-1185">Reference proteome</keyword>
<reference evidence="2 3" key="1">
    <citation type="submission" date="2024-07" db="EMBL/GenBank/DDBJ databases">
        <title>Section-level genome sequencing and comparative genomics of Aspergillus sections Usti and Cavernicolus.</title>
        <authorList>
            <consortium name="Lawrence Berkeley National Laboratory"/>
            <person name="Nybo J.L."/>
            <person name="Vesth T.C."/>
            <person name="Theobald S."/>
            <person name="Frisvad J.C."/>
            <person name="Larsen T.O."/>
            <person name="Kjaerboelling I."/>
            <person name="Rothschild-Mancinelli K."/>
            <person name="Lyhne E.K."/>
            <person name="Kogle M.E."/>
            <person name="Barry K."/>
            <person name="Clum A."/>
            <person name="Na H."/>
            <person name="Ledsgaard L."/>
            <person name="Lin J."/>
            <person name="Lipzen A."/>
            <person name="Kuo A."/>
            <person name="Riley R."/>
            <person name="Mondo S."/>
            <person name="Labutti K."/>
            <person name="Haridas S."/>
            <person name="Pangalinan J."/>
            <person name="Salamov A.A."/>
            <person name="Simmons B.A."/>
            <person name="Magnuson J.K."/>
            <person name="Chen J."/>
            <person name="Drula E."/>
            <person name="Henrissat B."/>
            <person name="Wiebenga A."/>
            <person name="Lubbers R.J."/>
            <person name="Gomes A.C."/>
            <person name="Makela M.R."/>
            <person name="Stajich J."/>
            <person name="Grigoriev I.V."/>
            <person name="Mortensen U.H."/>
            <person name="De Vries R.P."/>
            <person name="Baker S.E."/>
            <person name="Andersen M.R."/>
        </authorList>
    </citation>
    <scope>NUCLEOTIDE SEQUENCE [LARGE SCALE GENOMIC DNA]</scope>
    <source>
        <strain evidence="2 3">CBS 588.65</strain>
    </source>
</reference>